<dbReference type="AlphaFoldDB" id="A0A2A8CU80"/>
<evidence type="ECO:0000256" key="1">
    <source>
        <dbReference type="SAM" id="MobiDB-lite"/>
    </source>
</evidence>
<reference evidence="3 4" key="1">
    <citation type="submission" date="2017-10" db="EMBL/GenBank/DDBJ databases">
        <title>Draft genome of Longibacter Salinarum.</title>
        <authorList>
            <person name="Goh K.M."/>
            <person name="Shamsir M.S."/>
            <person name="Lim S.W."/>
        </authorList>
    </citation>
    <scope>NUCLEOTIDE SEQUENCE [LARGE SCALE GENOMIC DNA]</scope>
    <source>
        <strain evidence="3 4">KCTC 52045</strain>
    </source>
</reference>
<organism evidence="3 4">
    <name type="scientific">Longibacter salinarum</name>
    <dbReference type="NCBI Taxonomy" id="1850348"/>
    <lineage>
        <taxon>Bacteria</taxon>
        <taxon>Pseudomonadati</taxon>
        <taxon>Rhodothermota</taxon>
        <taxon>Rhodothermia</taxon>
        <taxon>Rhodothermales</taxon>
        <taxon>Salisaetaceae</taxon>
        <taxon>Longibacter</taxon>
    </lineage>
</organism>
<dbReference type="Proteomes" id="UP000220102">
    <property type="component" value="Unassembled WGS sequence"/>
</dbReference>
<evidence type="ECO:0000256" key="2">
    <source>
        <dbReference type="SAM" id="SignalP"/>
    </source>
</evidence>
<accession>A0A2A8CU80</accession>
<feature type="chain" id="PRO_5013083279" evidence="2">
    <location>
        <begin position="29"/>
        <end position="205"/>
    </location>
</feature>
<keyword evidence="2" id="KW-0732">Signal</keyword>
<dbReference type="EMBL" id="PDEQ01000009">
    <property type="protein sequence ID" value="PEN11462.1"/>
    <property type="molecule type" value="Genomic_DNA"/>
</dbReference>
<gene>
    <name evidence="3" type="ORF">CRI94_15630</name>
</gene>
<feature type="signal peptide" evidence="2">
    <location>
        <begin position="1"/>
        <end position="28"/>
    </location>
</feature>
<sequence>MDRDTFAFASVRRVLALAMCAVPLLLFVGCDSSGSNDDVSVEPSYSLSVTGNSVNTTFTGAARWGNGSTDASNEAMAVNFSSDDGTGQGFLIRGAARPETGTVSVRNIDGQNDNLTSSSDFSFYYVNGQSDTSIQYLSTGGTITITESTENRLAGSFDITVTRIDPLAPNGGESSATITGTFDAPYDESGVGAFTPQAKRGPGGG</sequence>
<comment type="caution">
    <text evidence="3">The sequence shown here is derived from an EMBL/GenBank/DDBJ whole genome shotgun (WGS) entry which is preliminary data.</text>
</comment>
<evidence type="ECO:0000313" key="4">
    <source>
        <dbReference type="Proteomes" id="UP000220102"/>
    </source>
</evidence>
<evidence type="ECO:0000313" key="3">
    <source>
        <dbReference type="EMBL" id="PEN11462.1"/>
    </source>
</evidence>
<dbReference type="PROSITE" id="PS51257">
    <property type="entry name" value="PROKAR_LIPOPROTEIN"/>
    <property type="match status" value="1"/>
</dbReference>
<proteinExistence type="predicted"/>
<name>A0A2A8CU80_9BACT</name>
<feature type="region of interest" description="Disordered" evidence="1">
    <location>
        <begin position="186"/>
        <end position="205"/>
    </location>
</feature>
<keyword evidence="4" id="KW-1185">Reference proteome</keyword>
<protein>
    <submittedName>
        <fullName evidence="3">Uncharacterized protein</fullName>
    </submittedName>
</protein>